<accession>A0ABN6HE59</accession>
<sequence length="208" mass="24579">MSRAPKLPPLKKETEDALPQIHSSEAKLNDSGEWVLQDRERLMRLTTAAEVSPRLASLLWELRWVHPADYRNDWDEHDPDTHDPKFELLEKQFQEAALVALLRKDEGFFKQVDYVLQEWRKDESRRKKSSLDKSKSEPAPSDIRFRIASFYERIDRVPRMTEVFDHVNRGLRRDFLKPLESLQIIQYHLKALGYETKEGKNRKAGPKQ</sequence>
<protein>
    <submittedName>
        <fullName evidence="2">Uncharacterized protein</fullName>
    </submittedName>
</protein>
<proteinExistence type="predicted"/>
<organism evidence="2 3">
    <name type="scientific">Haloferula helveola</name>
    <dbReference type="NCBI Taxonomy" id="490095"/>
    <lineage>
        <taxon>Bacteria</taxon>
        <taxon>Pseudomonadati</taxon>
        <taxon>Verrucomicrobiota</taxon>
        <taxon>Verrucomicrobiia</taxon>
        <taxon>Verrucomicrobiales</taxon>
        <taxon>Verrucomicrobiaceae</taxon>
        <taxon>Haloferula</taxon>
    </lineage>
</organism>
<feature type="region of interest" description="Disordered" evidence="1">
    <location>
        <begin position="1"/>
        <end position="25"/>
    </location>
</feature>
<gene>
    <name evidence="2" type="ORF">HAHE_37520</name>
</gene>
<evidence type="ECO:0000313" key="2">
    <source>
        <dbReference type="EMBL" id="BCX49844.1"/>
    </source>
</evidence>
<dbReference type="Proteomes" id="UP001374893">
    <property type="component" value="Chromosome"/>
</dbReference>
<reference evidence="2 3" key="1">
    <citation type="submission" date="2021-06" db="EMBL/GenBank/DDBJ databases">
        <title>Complete genome of Haloferula helveola possessing various polysaccharide degrading enzymes.</title>
        <authorList>
            <person name="Takami H."/>
            <person name="Huang C."/>
            <person name="Hamasaki K."/>
        </authorList>
    </citation>
    <scope>NUCLEOTIDE SEQUENCE [LARGE SCALE GENOMIC DNA]</scope>
    <source>
        <strain evidence="2 3">CN-1</strain>
    </source>
</reference>
<dbReference type="RefSeq" id="WP_338686632.1">
    <property type="nucleotide sequence ID" value="NZ_AP024702.1"/>
</dbReference>
<name>A0ABN6HE59_9BACT</name>
<evidence type="ECO:0000313" key="3">
    <source>
        <dbReference type="Proteomes" id="UP001374893"/>
    </source>
</evidence>
<dbReference type="EMBL" id="AP024702">
    <property type="protein sequence ID" value="BCX49844.1"/>
    <property type="molecule type" value="Genomic_DNA"/>
</dbReference>
<keyword evidence="3" id="KW-1185">Reference proteome</keyword>
<evidence type="ECO:0000256" key="1">
    <source>
        <dbReference type="SAM" id="MobiDB-lite"/>
    </source>
</evidence>